<dbReference type="Pfam" id="PF00027">
    <property type="entry name" value="cNMP_binding"/>
    <property type="match status" value="1"/>
</dbReference>
<dbReference type="Gene3D" id="2.60.120.10">
    <property type="entry name" value="Jelly Rolls"/>
    <property type="match status" value="1"/>
</dbReference>
<protein>
    <submittedName>
        <fullName evidence="2">RbcL protein</fullName>
    </submittedName>
</protein>
<reference evidence="2" key="1">
    <citation type="submission" date="2021-02" db="EMBL/GenBank/DDBJ databases">
        <authorList>
            <person name="Dougan E. K."/>
            <person name="Rhodes N."/>
            <person name="Thang M."/>
            <person name="Chan C."/>
        </authorList>
    </citation>
    <scope>NUCLEOTIDE SEQUENCE</scope>
</reference>
<dbReference type="Proteomes" id="UP000649617">
    <property type="component" value="Unassembled WGS sequence"/>
</dbReference>
<evidence type="ECO:0000313" key="2">
    <source>
        <dbReference type="EMBL" id="CAE7554026.1"/>
    </source>
</evidence>
<evidence type="ECO:0000259" key="1">
    <source>
        <dbReference type="PROSITE" id="PS50042"/>
    </source>
</evidence>
<dbReference type="EMBL" id="CAJNIZ010034614">
    <property type="protein sequence ID" value="CAE7554026.1"/>
    <property type="molecule type" value="Genomic_DNA"/>
</dbReference>
<gene>
    <name evidence="2" type="primary">rbcL</name>
    <name evidence="2" type="ORF">SPIL2461_LOCUS14732</name>
</gene>
<sequence>VAQRLHLVRFLPGDVIIRQGEEEAFDFFIVDSGRCSAHVQDAEGLREVREYSPGSERS</sequence>
<evidence type="ECO:0000313" key="3">
    <source>
        <dbReference type="Proteomes" id="UP000649617"/>
    </source>
</evidence>
<accession>A0A812U604</accession>
<dbReference type="SUPFAM" id="SSF51206">
    <property type="entry name" value="cAMP-binding domain-like"/>
    <property type="match status" value="1"/>
</dbReference>
<name>A0A812U604_SYMPI</name>
<dbReference type="AlphaFoldDB" id="A0A812U604"/>
<dbReference type="PROSITE" id="PS50042">
    <property type="entry name" value="CNMP_BINDING_3"/>
    <property type="match status" value="1"/>
</dbReference>
<organism evidence="2 3">
    <name type="scientific">Symbiodinium pilosum</name>
    <name type="common">Dinoflagellate</name>
    <dbReference type="NCBI Taxonomy" id="2952"/>
    <lineage>
        <taxon>Eukaryota</taxon>
        <taxon>Sar</taxon>
        <taxon>Alveolata</taxon>
        <taxon>Dinophyceae</taxon>
        <taxon>Suessiales</taxon>
        <taxon>Symbiodiniaceae</taxon>
        <taxon>Symbiodinium</taxon>
    </lineage>
</organism>
<comment type="caution">
    <text evidence="2">The sequence shown here is derived from an EMBL/GenBank/DDBJ whole genome shotgun (WGS) entry which is preliminary data.</text>
</comment>
<dbReference type="InterPro" id="IPR000595">
    <property type="entry name" value="cNMP-bd_dom"/>
</dbReference>
<feature type="non-terminal residue" evidence="2">
    <location>
        <position position="1"/>
    </location>
</feature>
<proteinExistence type="predicted"/>
<feature type="domain" description="Cyclic nucleotide-binding" evidence="1">
    <location>
        <begin position="1"/>
        <end position="58"/>
    </location>
</feature>
<dbReference type="InterPro" id="IPR018490">
    <property type="entry name" value="cNMP-bd_dom_sf"/>
</dbReference>
<keyword evidence="3" id="KW-1185">Reference proteome</keyword>
<dbReference type="InterPro" id="IPR014710">
    <property type="entry name" value="RmlC-like_jellyroll"/>
</dbReference>